<feature type="compositionally biased region" description="Polar residues" evidence="1">
    <location>
        <begin position="94"/>
        <end position="107"/>
    </location>
</feature>
<comment type="caution">
    <text evidence="2">The sequence shown here is derived from an EMBL/GenBank/DDBJ whole genome shotgun (WGS) entry which is preliminary data.</text>
</comment>
<evidence type="ECO:0000256" key="1">
    <source>
        <dbReference type="SAM" id="MobiDB-lite"/>
    </source>
</evidence>
<reference evidence="2" key="1">
    <citation type="submission" date="2020-03" db="EMBL/GenBank/DDBJ databases">
        <authorList>
            <person name="Weist P."/>
        </authorList>
    </citation>
    <scope>NUCLEOTIDE SEQUENCE</scope>
</reference>
<dbReference type="EMBL" id="CADEAL010002146">
    <property type="protein sequence ID" value="CAB1438361.1"/>
    <property type="molecule type" value="Genomic_DNA"/>
</dbReference>
<accession>A0A9N7YSR1</accession>
<feature type="region of interest" description="Disordered" evidence="1">
    <location>
        <begin position="1"/>
        <end position="23"/>
    </location>
</feature>
<feature type="region of interest" description="Disordered" evidence="1">
    <location>
        <begin position="71"/>
        <end position="107"/>
    </location>
</feature>
<name>A0A9N7YSR1_PLEPL</name>
<proteinExistence type="predicted"/>
<dbReference type="AlphaFoldDB" id="A0A9N7YSR1"/>
<evidence type="ECO:0000313" key="2">
    <source>
        <dbReference type="EMBL" id="CAB1438361.1"/>
    </source>
</evidence>
<sequence>MPTSVTVRQCPAGSEGGLLRSGRGRMPVMSLQSEGSQRKLLKRHWCSVRLHQRAFTRTLKIWIRGSSKAITPNLLGASGNGGCSTEPRQPPHSPSDSGTTPAQGCAH</sequence>
<keyword evidence="3" id="KW-1185">Reference proteome</keyword>
<evidence type="ECO:0000313" key="3">
    <source>
        <dbReference type="Proteomes" id="UP001153269"/>
    </source>
</evidence>
<gene>
    <name evidence="2" type="ORF">PLEPLA_LOCUS26301</name>
</gene>
<protein>
    <submittedName>
        <fullName evidence="2">Uncharacterized protein</fullName>
    </submittedName>
</protein>
<dbReference type="Proteomes" id="UP001153269">
    <property type="component" value="Unassembled WGS sequence"/>
</dbReference>
<organism evidence="2 3">
    <name type="scientific">Pleuronectes platessa</name>
    <name type="common">European plaice</name>
    <dbReference type="NCBI Taxonomy" id="8262"/>
    <lineage>
        <taxon>Eukaryota</taxon>
        <taxon>Metazoa</taxon>
        <taxon>Chordata</taxon>
        <taxon>Craniata</taxon>
        <taxon>Vertebrata</taxon>
        <taxon>Euteleostomi</taxon>
        <taxon>Actinopterygii</taxon>
        <taxon>Neopterygii</taxon>
        <taxon>Teleostei</taxon>
        <taxon>Neoteleostei</taxon>
        <taxon>Acanthomorphata</taxon>
        <taxon>Carangaria</taxon>
        <taxon>Pleuronectiformes</taxon>
        <taxon>Pleuronectoidei</taxon>
        <taxon>Pleuronectidae</taxon>
        <taxon>Pleuronectes</taxon>
    </lineage>
</organism>